<evidence type="ECO:0000313" key="3">
    <source>
        <dbReference type="EMBL" id="EIE18865.1"/>
    </source>
</evidence>
<dbReference type="Proteomes" id="UP000007264">
    <property type="component" value="Unassembled WGS sequence"/>
</dbReference>
<dbReference type="AlphaFoldDB" id="I0YKE6"/>
<keyword evidence="2" id="KW-0472">Membrane</keyword>
<dbReference type="RefSeq" id="XP_005643409.1">
    <property type="nucleotide sequence ID" value="XM_005643352.1"/>
</dbReference>
<dbReference type="Gene3D" id="3.50.4.10">
    <property type="entry name" value="Hepatocyte Growth Factor"/>
    <property type="match status" value="1"/>
</dbReference>
<evidence type="ECO:0000256" key="1">
    <source>
        <dbReference type="SAM" id="MobiDB-lite"/>
    </source>
</evidence>
<keyword evidence="2" id="KW-1133">Transmembrane helix</keyword>
<reference evidence="3 4" key="1">
    <citation type="journal article" date="2012" name="Genome Biol.">
        <title>The genome of the polar eukaryotic microalga coccomyxa subellipsoidea reveals traits of cold adaptation.</title>
        <authorList>
            <person name="Blanc G."/>
            <person name="Agarkova I."/>
            <person name="Grimwood J."/>
            <person name="Kuo A."/>
            <person name="Brueggeman A."/>
            <person name="Dunigan D."/>
            <person name="Gurnon J."/>
            <person name="Ladunga I."/>
            <person name="Lindquist E."/>
            <person name="Lucas S."/>
            <person name="Pangilinan J."/>
            <person name="Proschold T."/>
            <person name="Salamov A."/>
            <person name="Schmutz J."/>
            <person name="Weeks D."/>
            <person name="Yamada T."/>
            <person name="Claverie J.M."/>
            <person name="Grigoriev I."/>
            <person name="Van Etten J."/>
            <person name="Lomsadze A."/>
            <person name="Borodovsky M."/>
        </authorList>
    </citation>
    <scope>NUCLEOTIDE SEQUENCE [LARGE SCALE GENOMIC DNA]</scope>
    <source>
        <strain evidence="3 4">C-169</strain>
    </source>
</reference>
<evidence type="ECO:0000313" key="4">
    <source>
        <dbReference type="Proteomes" id="UP000007264"/>
    </source>
</evidence>
<feature type="region of interest" description="Disordered" evidence="1">
    <location>
        <begin position="248"/>
        <end position="280"/>
    </location>
</feature>
<feature type="region of interest" description="Disordered" evidence="1">
    <location>
        <begin position="299"/>
        <end position="318"/>
    </location>
</feature>
<dbReference type="OrthoDB" id="10478814at2759"/>
<accession>I0YKE6</accession>
<protein>
    <recommendedName>
        <fullName evidence="5">Apple domain-containing protein</fullName>
    </recommendedName>
</protein>
<organism evidence="3 4">
    <name type="scientific">Coccomyxa subellipsoidea (strain C-169)</name>
    <name type="common">Green microalga</name>
    <dbReference type="NCBI Taxonomy" id="574566"/>
    <lineage>
        <taxon>Eukaryota</taxon>
        <taxon>Viridiplantae</taxon>
        <taxon>Chlorophyta</taxon>
        <taxon>core chlorophytes</taxon>
        <taxon>Trebouxiophyceae</taxon>
        <taxon>Trebouxiophyceae incertae sedis</taxon>
        <taxon>Coccomyxaceae</taxon>
        <taxon>Coccomyxa</taxon>
        <taxon>Coccomyxa subellipsoidea</taxon>
    </lineage>
</organism>
<keyword evidence="4" id="KW-1185">Reference proteome</keyword>
<feature type="compositionally biased region" description="Low complexity" evidence="1">
    <location>
        <begin position="299"/>
        <end position="311"/>
    </location>
</feature>
<dbReference type="EMBL" id="AGSI01000021">
    <property type="protein sequence ID" value="EIE18865.1"/>
    <property type="molecule type" value="Genomic_DNA"/>
</dbReference>
<comment type="caution">
    <text evidence="3">The sequence shown here is derived from an EMBL/GenBank/DDBJ whole genome shotgun (WGS) entry which is preliminary data.</text>
</comment>
<feature type="region of interest" description="Disordered" evidence="1">
    <location>
        <begin position="73"/>
        <end position="109"/>
    </location>
</feature>
<gene>
    <name evidence="3" type="ORF">COCSUDRAFT_59793</name>
</gene>
<dbReference type="eggNOG" id="ENOG502QUGT">
    <property type="taxonomic scope" value="Eukaryota"/>
</dbReference>
<evidence type="ECO:0008006" key="5">
    <source>
        <dbReference type="Google" id="ProtNLM"/>
    </source>
</evidence>
<dbReference type="GeneID" id="17036815"/>
<feature type="region of interest" description="Disordered" evidence="1">
    <location>
        <begin position="125"/>
        <end position="150"/>
    </location>
</feature>
<dbReference type="KEGG" id="csl:COCSUDRAFT_59793"/>
<feature type="transmembrane region" description="Helical" evidence="2">
    <location>
        <begin position="155"/>
        <end position="177"/>
    </location>
</feature>
<proteinExistence type="predicted"/>
<name>I0YKE6_COCSC</name>
<evidence type="ECO:0000256" key="2">
    <source>
        <dbReference type="SAM" id="Phobius"/>
    </source>
</evidence>
<keyword evidence="2" id="KW-0812">Transmembrane</keyword>
<feature type="compositionally biased region" description="Low complexity" evidence="1">
    <location>
        <begin position="270"/>
        <end position="280"/>
    </location>
</feature>
<sequence length="505" mass="52688">MSLESLGSLARTVNDRFLRDNLRRIISGTNVSISSVLDGFRGPDSDNENWAEPLQSNEPQTLPSAFEDLARGGSYARQGSDNMLKRRNSSVGRRPSQLQRGAPDGASRAPELRTIYSAASLGYPVSPRAQRKPAGKDRRQQQQKQQQKRWKWSKIATAAFFIAWAILGICFLTGAWLPQHEPDLMHVDLGSGEGQSQAASWRLLSLLHPGNPRRLLKESQVKPHNNMGTAAHRQHGTDAFTAAAARVQHQHAAGRWGQHMSSRMSRSLAEGDASAAGDGASATAEAPSIATAAAFRPGQGASAGSVASKAGAGNGGAVGTQSEAERAAAAGNAAAGGGGSGASVGGAAFVGASLLQQDASAAEVAQQTPTAEGQANTLQYSNGYVNVTGPHYRVVQHTQNRDVCAAACAGDSACAAWTRIAAGRSDVQSCYLKSAVADLAAARRNSAVQYVAPNPTSQVVLESGTKEPNALPAALYGCPYPPSRNGGCNPPPTCNCYQGVCYGDC</sequence>